<feature type="compositionally biased region" description="Polar residues" evidence="1">
    <location>
        <begin position="67"/>
        <end position="81"/>
    </location>
</feature>
<feature type="region of interest" description="Disordered" evidence="1">
    <location>
        <begin position="467"/>
        <end position="488"/>
    </location>
</feature>
<protein>
    <submittedName>
        <fullName evidence="2">Uncharacterized protein</fullName>
    </submittedName>
</protein>
<dbReference type="EMBL" id="JAUKUA010000003">
    <property type="protein sequence ID" value="KAK0720402.1"/>
    <property type="molecule type" value="Genomic_DNA"/>
</dbReference>
<feature type="region of interest" description="Disordered" evidence="1">
    <location>
        <begin position="330"/>
        <end position="414"/>
    </location>
</feature>
<keyword evidence="3" id="KW-1185">Reference proteome</keyword>
<feature type="compositionally biased region" description="Polar residues" evidence="1">
    <location>
        <begin position="89"/>
        <end position="140"/>
    </location>
</feature>
<sequence>MPSLRGIEVSVMVSNGPGYSQEQLPEYPHPDGSSVQLAHGYDIRSLLQPTQIDTSKLSTKSARDNSSRQNTADSTADNSTQGAGGKPYRQNTGDNSVQSARYNWPQQKTGDNLGQSAGGNSSQQKTGNNAGQNAGVSLTRQDARDNSTQRCKTNPQTSVYILAPPGKQFQIKYTIRNVAALPCRYMLFRLSINTQRMLSWGRDLAIDAELTGSVATSFWIPHGEYGNEYGMEGKSFVFLPDGSMPHDGGCIEVHVFRASSRKARYARLEEHKPQQSKGILTPSIGLVNKDGDIHYGDKNCQHYELIDSLEAPFAVFKFHYRPVQPLGQLNLVPPHGHGDNDFDGIGPEGATPTPAPRKQHALETPPIRSPLASVASRRIPTSGKAAQDAYLQRPLPQLPRTAEGPSSADKRTSVMSVASIAPSLAEQTSREPYDSNLQLLEAKIVRVQLANKRLDITLEEDHKPVQQLRSPTSCYEISQPSTAGAGTEEAVARANLGIGSGEEIAAERGSGQHDLSSIWLEEAGGAGSTLAPSPCFYVPERAPSPFAGIRLGEQRWVGPTPPPIRREELAGDLEVASRGKPAGRSFFERLRWKYSHSPEKMAAAKKA</sequence>
<feature type="region of interest" description="Disordered" evidence="1">
    <location>
        <begin position="16"/>
        <end position="36"/>
    </location>
</feature>
<reference evidence="2" key="1">
    <citation type="submission" date="2023-06" db="EMBL/GenBank/DDBJ databases">
        <title>Genome-scale phylogeny and comparative genomics of the fungal order Sordariales.</title>
        <authorList>
            <consortium name="Lawrence Berkeley National Laboratory"/>
            <person name="Hensen N."/>
            <person name="Bonometti L."/>
            <person name="Westerberg I."/>
            <person name="Brannstrom I.O."/>
            <person name="Guillou S."/>
            <person name="Cros-Aarteil S."/>
            <person name="Calhoun S."/>
            <person name="Haridas S."/>
            <person name="Kuo A."/>
            <person name="Mondo S."/>
            <person name="Pangilinan J."/>
            <person name="Riley R."/>
            <person name="Labutti K."/>
            <person name="Andreopoulos B."/>
            <person name="Lipzen A."/>
            <person name="Chen C."/>
            <person name="Yanf M."/>
            <person name="Daum C."/>
            <person name="Ng V."/>
            <person name="Clum A."/>
            <person name="Steindorff A."/>
            <person name="Ohm R."/>
            <person name="Martin F."/>
            <person name="Silar P."/>
            <person name="Natvig D."/>
            <person name="Lalanne C."/>
            <person name="Gautier V."/>
            <person name="Ament-Velasquez S.L."/>
            <person name="Kruys A."/>
            <person name="Hutchinson M.I."/>
            <person name="Powell A.J."/>
            <person name="Barry K."/>
            <person name="Miller A.N."/>
            <person name="Grigoriev I.V."/>
            <person name="Debuchy R."/>
            <person name="Gladieux P."/>
            <person name="Thoren M.H."/>
            <person name="Johannesson H."/>
        </authorList>
    </citation>
    <scope>NUCLEOTIDE SEQUENCE</scope>
    <source>
        <strain evidence="2">SMH4607-1</strain>
    </source>
</reference>
<gene>
    <name evidence="2" type="ORF">B0H67DRAFT_609047</name>
</gene>
<evidence type="ECO:0000256" key="1">
    <source>
        <dbReference type="SAM" id="MobiDB-lite"/>
    </source>
</evidence>
<feature type="compositionally biased region" description="Polar residues" evidence="1">
    <location>
        <begin position="467"/>
        <end position="484"/>
    </location>
</feature>
<name>A0AA40AR43_9PEZI</name>
<comment type="caution">
    <text evidence="2">The sequence shown here is derived from an EMBL/GenBank/DDBJ whole genome shotgun (WGS) entry which is preliminary data.</text>
</comment>
<proteinExistence type="predicted"/>
<feature type="region of interest" description="Disordered" evidence="1">
    <location>
        <begin position="52"/>
        <end position="152"/>
    </location>
</feature>
<evidence type="ECO:0000313" key="3">
    <source>
        <dbReference type="Proteomes" id="UP001172102"/>
    </source>
</evidence>
<organism evidence="2 3">
    <name type="scientific">Lasiosphaeris hirsuta</name>
    <dbReference type="NCBI Taxonomy" id="260670"/>
    <lineage>
        <taxon>Eukaryota</taxon>
        <taxon>Fungi</taxon>
        <taxon>Dikarya</taxon>
        <taxon>Ascomycota</taxon>
        <taxon>Pezizomycotina</taxon>
        <taxon>Sordariomycetes</taxon>
        <taxon>Sordariomycetidae</taxon>
        <taxon>Sordariales</taxon>
        <taxon>Lasiosphaeriaceae</taxon>
        <taxon>Lasiosphaeris</taxon>
    </lineage>
</organism>
<dbReference type="AlphaFoldDB" id="A0AA40AR43"/>
<accession>A0AA40AR43</accession>
<dbReference type="Proteomes" id="UP001172102">
    <property type="component" value="Unassembled WGS sequence"/>
</dbReference>
<evidence type="ECO:0000313" key="2">
    <source>
        <dbReference type="EMBL" id="KAK0720402.1"/>
    </source>
</evidence>